<dbReference type="AlphaFoldDB" id="A0A9X7UZX0"/>
<proteinExistence type="predicted"/>
<dbReference type="GO" id="GO:0016020">
    <property type="term" value="C:membrane"/>
    <property type="evidence" value="ECO:0007669"/>
    <property type="project" value="InterPro"/>
</dbReference>
<name>A0A9X7UZX0_9GAMM</name>
<feature type="transmembrane region" description="Helical" evidence="2">
    <location>
        <begin position="93"/>
        <end position="112"/>
    </location>
</feature>
<keyword evidence="2" id="KW-0472">Membrane</keyword>
<dbReference type="EMBL" id="CP067013">
    <property type="protein sequence ID" value="QQN49472.1"/>
    <property type="molecule type" value="Genomic_DNA"/>
</dbReference>
<keyword evidence="2" id="KW-1133">Transmembrane helix</keyword>
<evidence type="ECO:0000313" key="4">
    <source>
        <dbReference type="Proteomes" id="UP000595933"/>
    </source>
</evidence>
<sequence>MIIFGVAFLALCTLTGIFVGELLGKLIGVPANVGGVGIAMVLLILIGSYLKKRGLFNPESEQGIKFWSAVYIPIVVAMAAQQNVYGALAGGPMAILAGVAAVALAFALVPVLDRIGRKKLEAAPSDPSDPVDQAKPLTSSARG</sequence>
<keyword evidence="2" id="KW-0812">Transmembrane</keyword>
<reference evidence="3 4" key="1">
    <citation type="submission" date="2020-12" db="EMBL/GenBank/DDBJ databases">
        <title>FDA dAtabase for Regulatory Grade micrObial Sequences (FDA-ARGOS): Supporting development and validation of Infectious Disease Dx tests.</title>
        <authorList>
            <person name="Sproer C."/>
            <person name="Gronow S."/>
            <person name="Severitt S."/>
            <person name="Schroder I."/>
            <person name="Tallon L."/>
            <person name="Sadzewicz L."/>
            <person name="Zhao X."/>
            <person name="Boylan J."/>
            <person name="Ott S."/>
            <person name="Bowen H."/>
            <person name="Vavikolanu K."/>
            <person name="Mehta A."/>
            <person name="Aluvathingal J."/>
            <person name="Nadendla S."/>
            <person name="Lowell S."/>
            <person name="Myers T."/>
            <person name="Yan Y."/>
            <person name="Sichtig H."/>
        </authorList>
    </citation>
    <scope>NUCLEOTIDE SEQUENCE [LARGE SCALE GENOMIC DNA]</scope>
    <source>
        <strain evidence="3 4">FDAARGOS_1013</strain>
    </source>
</reference>
<dbReference type="Proteomes" id="UP000595933">
    <property type="component" value="Chromosome"/>
</dbReference>
<feature type="transmembrane region" description="Helical" evidence="2">
    <location>
        <begin position="29"/>
        <end position="50"/>
    </location>
</feature>
<evidence type="ECO:0000256" key="1">
    <source>
        <dbReference type="SAM" id="MobiDB-lite"/>
    </source>
</evidence>
<dbReference type="Pfam" id="PF03817">
    <property type="entry name" value="MadL"/>
    <property type="match status" value="1"/>
</dbReference>
<organism evidence="3 4">
    <name type="scientific">Stutzerimonas balearica</name>
    <dbReference type="NCBI Taxonomy" id="74829"/>
    <lineage>
        <taxon>Bacteria</taxon>
        <taxon>Pseudomonadati</taxon>
        <taxon>Pseudomonadota</taxon>
        <taxon>Gammaproteobacteria</taxon>
        <taxon>Pseudomonadales</taxon>
        <taxon>Pseudomonadaceae</taxon>
        <taxon>Stutzerimonas</taxon>
    </lineage>
</organism>
<feature type="transmembrane region" description="Helical" evidence="2">
    <location>
        <begin position="62"/>
        <end position="81"/>
    </location>
</feature>
<dbReference type="InterPro" id="IPR004690">
    <property type="entry name" value="Maln_transptMadL"/>
</dbReference>
<evidence type="ECO:0000313" key="3">
    <source>
        <dbReference type="EMBL" id="QQN49472.1"/>
    </source>
</evidence>
<protein>
    <submittedName>
        <fullName evidence="3">Malonate transporter subunit MadL</fullName>
    </submittedName>
</protein>
<gene>
    <name evidence="3" type="primary">madL</name>
    <name evidence="3" type="ORF">I6H70_13015</name>
</gene>
<evidence type="ECO:0000256" key="2">
    <source>
        <dbReference type="SAM" id="Phobius"/>
    </source>
</evidence>
<feature type="region of interest" description="Disordered" evidence="1">
    <location>
        <begin position="121"/>
        <end position="143"/>
    </location>
</feature>
<dbReference type="RefSeq" id="WP_200290359.1">
    <property type="nucleotide sequence ID" value="NZ_CP067013.1"/>
</dbReference>
<accession>A0A9X7UZX0</accession>
<dbReference type="NCBIfam" id="TIGR00807">
    <property type="entry name" value="malonate_madL"/>
    <property type="match status" value="1"/>
</dbReference>